<keyword evidence="2" id="KW-1185">Reference proteome</keyword>
<dbReference type="EMBL" id="CP116341">
    <property type="protein sequence ID" value="WOV84730.1"/>
    <property type="molecule type" value="Genomic_DNA"/>
</dbReference>
<protein>
    <submittedName>
        <fullName evidence="1">Uncharacterized protein</fullName>
    </submittedName>
</protein>
<sequence length="253" mass="30380">MACQLDSLIYEEQNDVNYDVDSSPLAWEHYKKVYDTKQWPLIAKFDLNNIRLRRFKHENITYTRLLVRIKIDSSSFNEERKWSKFTLGGDCDFNFNEKKVSKFKKILGESNELLNYCSRRHHTLLNFSIMPATGGMNSFKGIKPFDRLDTFVYHLNQYYTKKDELILSNSRYNKQPLIDFLNTFDNIYDYCKKIYFLSNKDFVDRLILEGERPLLVPKDVVRYMQLAKDYWNEKENSWNEMNLYDSNPDSNNH</sequence>
<evidence type="ECO:0000313" key="1">
    <source>
        <dbReference type="EMBL" id="WOV84730.1"/>
    </source>
</evidence>
<dbReference type="Proteomes" id="UP001303532">
    <property type="component" value="Chromosome"/>
</dbReference>
<evidence type="ECO:0000313" key="2">
    <source>
        <dbReference type="Proteomes" id="UP001303532"/>
    </source>
</evidence>
<organism evidence="1 2">
    <name type="scientific">Sporosarcina jeotgali</name>
    <dbReference type="NCBI Taxonomy" id="3020056"/>
    <lineage>
        <taxon>Bacteria</taxon>
        <taxon>Bacillati</taxon>
        <taxon>Bacillota</taxon>
        <taxon>Bacilli</taxon>
        <taxon>Bacillales</taxon>
        <taxon>Caryophanaceae</taxon>
        <taxon>Sporosarcina</taxon>
    </lineage>
</organism>
<proteinExistence type="predicted"/>
<gene>
    <name evidence="1" type="ORF">PGH26_02045</name>
</gene>
<dbReference type="RefSeq" id="WP_323692376.1">
    <property type="nucleotide sequence ID" value="NZ_CP116341.1"/>
</dbReference>
<name>A0ABZ0KWF7_9BACL</name>
<accession>A0ABZ0KWF7</accession>
<reference evidence="1 2" key="1">
    <citation type="submission" date="2023-01" db="EMBL/GenBank/DDBJ databases">
        <title>Sporosarcina sp. nov., isolated from Korean tranditional fermented seafood 'Jeotgal'.</title>
        <authorList>
            <person name="Yang A.-I."/>
        </authorList>
    </citation>
    <scope>NUCLEOTIDE SEQUENCE [LARGE SCALE GENOMIC DNA]</scope>
    <source>
        <strain evidence="1 2">B2O-1</strain>
    </source>
</reference>